<dbReference type="GO" id="GO:0005886">
    <property type="term" value="C:plasma membrane"/>
    <property type="evidence" value="ECO:0007669"/>
    <property type="project" value="TreeGrafter"/>
</dbReference>
<dbReference type="GO" id="GO:0032224">
    <property type="term" value="P:positive regulation of synaptic transmission, cholinergic"/>
    <property type="evidence" value="ECO:0007669"/>
    <property type="project" value="TreeGrafter"/>
</dbReference>
<evidence type="ECO:0000313" key="7">
    <source>
        <dbReference type="EMBL" id="VDL90563.1"/>
    </source>
</evidence>
<dbReference type="Pfam" id="PF00520">
    <property type="entry name" value="Ion_trans"/>
    <property type="match status" value="1"/>
</dbReference>
<feature type="transmembrane region" description="Helical" evidence="5">
    <location>
        <begin position="141"/>
        <end position="159"/>
    </location>
</feature>
<feature type="transmembrane region" description="Helical" evidence="5">
    <location>
        <begin position="171"/>
        <end position="193"/>
    </location>
</feature>
<dbReference type="EMBL" id="UYSU01032774">
    <property type="protein sequence ID" value="VDL90563.1"/>
    <property type="molecule type" value="Genomic_DNA"/>
</dbReference>
<accession>A0A3P7CEZ1</accession>
<reference evidence="7 8" key="1">
    <citation type="submission" date="2018-11" db="EMBL/GenBank/DDBJ databases">
        <authorList>
            <consortium name="Pathogen Informatics"/>
        </authorList>
    </citation>
    <scope>NUCLEOTIDE SEQUENCE [LARGE SCALE GENOMIC DNA]</scope>
    <source>
        <strain evidence="7 8">NST_G2</strain>
    </source>
</reference>
<dbReference type="Proteomes" id="UP000275846">
    <property type="component" value="Unassembled WGS sequence"/>
</dbReference>
<dbReference type="InterPro" id="IPR027359">
    <property type="entry name" value="Volt_channel_dom_sf"/>
</dbReference>
<dbReference type="Gene3D" id="1.20.120.350">
    <property type="entry name" value="Voltage-gated potassium channels. Chain C"/>
    <property type="match status" value="1"/>
</dbReference>
<dbReference type="GO" id="GO:0005261">
    <property type="term" value="F:monoatomic cation channel activity"/>
    <property type="evidence" value="ECO:0007669"/>
    <property type="project" value="InterPro"/>
</dbReference>
<evidence type="ECO:0000256" key="1">
    <source>
        <dbReference type="ARBA" id="ARBA00004141"/>
    </source>
</evidence>
<dbReference type="GO" id="GO:0032230">
    <property type="term" value="P:positive regulation of synaptic transmission, GABAergic"/>
    <property type="evidence" value="ECO:0007669"/>
    <property type="project" value="TreeGrafter"/>
</dbReference>
<proteinExistence type="predicted"/>
<evidence type="ECO:0000256" key="4">
    <source>
        <dbReference type="ARBA" id="ARBA00023136"/>
    </source>
</evidence>
<dbReference type="PANTHER" id="PTHR46141">
    <property type="entry name" value="SODIUM LEAK CHANNEL NON-SELECTIVE PROTEIN"/>
    <property type="match status" value="1"/>
</dbReference>
<evidence type="ECO:0000256" key="2">
    <source>
        <dbReference type="ARBA" id="ARBA00022692"/>
    </source>
</evidence>
<protein>
    <recommendedName>
        <fullName evidence="6">Ion transport domain-containing protein</fullName>
    </recommendedName>
</protein>
<keyword evidence="3 5" id="KW-1133">Transmembrane helix</keyword>
<dbReference type="AlphaFoldDB" id="A0A3P7CEZ1"/>
<keyword evidence="8" id="KW-1185">Reference proteome</keyword>
<feature type="transmembrane region" description="Helical" evidence="5">
    <location>
        <begin position="15"/>
        <end position="36"/>
    </location>
</feature>
<dbReference type="InterPro" id="IPR028823">
    <property type="entry name" value="NALCN"/>
</dbReference>
<keyword evidence="2 5" id="KW-0812">Transmembrane</keyword>
<feature type="transmembrane region" description="Helical" evidence="5">
    <location>
        <begin position="74"/>
        <end position="97"/>
    </location>
</feature>
<feature type="domain" description="Ion transport" evidence="6">
    <location>
        <begin position="145"/>
        <end position="222"/>
    </location>
</feature>
<dbReference type="OrthoDB" id="10069766at2759"/>
<evidence type="ECO:0000256" key="3">
    <source>
        <dbReference type="ARBA" id="ARBA00022989"/>
    </source>
</evidence>
<evidence type="ECO:0000259" key="6">
    <source>
        <dbReference type="Pfam" id="PF00520"/>
    </source>
</evidence>
<organism evidence="7 8">
    <name type="scientific">Schistocephalus solidus</name>
    <name type="common">Tapeworm</name>
    <dbReference type="NCBI Taxonomy" id="70667"/>
    <lineage>
        <taxon>Eukaryota</taxon>
        <taxon>Metazoa</taxon>
        <taxon>Spiralia</taxon>
        <taxon>Lophotrochozoa</taxon>
        <taxon>Platyhelminthes</taxon>
        <taxon>Cestoda</taxon>
        <taxon>Eucestoda</taxon>
        <taxon>Diphyllobothriidea</taxon>
        <taxon>Diphyllobothriidae</taxon>
        <taxon>Schistocephalus</taxon>
    </lineage>
</organism>
<dbReference type="InterPro" id="IPR005821">
    <property type="entry name" value="Ion_trans_dom"/>
</dbReference>
<evidence type="ECO:0000256" key="5">
    <source>
        <dbReference type="SAM" id="Phobius"/>
    </source>
</evidence>
<sequence length="250" mass="29135">MKIHEYNSIFRRSFLLHHIISEGTLPQLFNLYIYILNKVEFFGNKITLLCKFSNLISWFQLPTCSTFFFQSHVIYIHLFVFIGCMIGLTLFVGVVIANYKENKGTALLTVDQRRWLDLKGRIKLTQPLHIPPRPSMSMSSFRLSAILVLANSALLFFPVNLGVPTRYKVQIVLAVIFTLTFTIECIMKIIALTFNGYWQSKRNRFDMLVSILGLGWIIMHFSMRPTPVRFYCWLFPYFLSSIVSYCILTL</sequence>
<comment type="subcellular location">
    <subcellularLocation>
        <location evidence="1">Membrane</location>
        <topology evidence="1">Multi-pass membrane protein</topology>
    </subcellularLocation>
</comment>
<feature type="transmembrane region" description="Helical" evidence="5">
    <location>
        <begin position="228"/>
        <end position="248"/>
    </location>
</feature>
<dbReference type="PANTHER" id="PTHR46141:SF1">
    <property type="entry name" value="SODIUM LEAK CHANNEL NALCN"/>
    <property type="match status" value="1"/>
</dbReference>
<gene>
    <name evidence="7" type="ORF">SSLN_LOCUS4178</name>
</gene>
<keyword evidence="4 5" id="KW-0472">Membrane</keyword>
<evidence type="ECO:0000313" key="8">
    <source>
        <dbReference type="Proteomes" id="UP000275846"/>
    </source>
</evidence>
<name>A0A3P7CEZ1_SCHSO</name>
<feature type="transmembrane region" description="Helical" evidence="5">
    <location>
        <begin position="205"/>
        <end position="222"/>
    </location>
</feature>
<dbReference type="STRING" id="70667.A0A3P7CEZ1"/>